<comment type="caution">
    <text evidence="2">The sequence shown here is derived from an EMBL/GenBank/DDBJ whole genome shotgun (WGS) entry which is preliminary data.</text>
</comment>
<protein>
    <recommendedName>
        <fullName evidence="1">Toxin VasX N-terminal region domain-containing protein</fullName>
    </recommendedName>
</protein>
<evidence type="ECO:0000313" key="3">
    <source>
        <dbReference type="Proteomes" id="UP000234503"/>
    </source>
</evidence>
<dbReference type="NCBIfam" id="NF041559">
    <property type="entry name" value="BTH_I2691_fam"/>
    <property type="match status" value="1"/>
</dbReference>
<proteinExistence type="predicted"/>
<dbReference type="AlphaFoldDB" id="A0A2N5DTY7"/>
<accession>A0A2N5DTY7</accession>
<evidence type="ECO:0000313" key="2">
    <source>
        <dbReference type="EMBL" id="PLR30084.1"/>
    </source>
</evidence>
<dbReference type="Proteomes" id="UP000234503">
    <property type="component" value="Unassembled WGS sequence"/>
</dbReference>
<dbReference type="EMBL" id="PJZH01000035">
    <property type="protein sequence ID" value="PLR30084.1"/>
    <property type="molecule type" value="Genomic_DNA"/>
</dbReference>
<name>A0A2N5DTY7_9GAMM</name>
<evidence type="ECO:0000259" key="1">
    <source>
        <dbReference type="Pfam" id="PF20249"/>
    </source>
</evidence>
<reference evidence="2 3" key="1">
    <citation type="submission" date="2017-12" db="EMBL/GenBank/DDBJ databases">
        <title>Characterization of six clinical isolates of Enterochimera gen. nov., a novel genus of the Yersiniaciae family and the three species Enterochimera arupensis sp. nov., Enterochimera coloradensis sp. nov, and Enterochimera californica sp. nov.</title>
        <authorList>
            <person name="Rossi A."/>
            <person name="Fisher M."/>
        </authorList>
    </citation>
    <scope>NUCLEOTIDE SEQUENCE [LARGE SCALE GENOMIC DNA]</scope>
    <source>
        <strain evidence="3">2016-Iso4</strain>
    </source>
</reference>
<dbReference type="InterPro" id="IPR048126">
    <property type="entry name" value="Toxin_VasX"/>
</dbReference>
<feature type="domain" description="Toxin VasX N-terminal region" evidence="1">
    <location>
        <begin position="2"/>
        <end position="145"/>
    </location>
</feature>
<dbReference type="Pfam" id="PF20249">
    <property type="entry name" value="VasX_N"/>
    <property type="match status" value="1"/>
</dbReference>
<organism evidence="2 3">
    <name type="scientific">Chimaeribacter coloradensis</name>
    <dbReference type="NCBI Taxonomy" id="2060068"/>
    <lineage>
        <taxon>Bacteria</taxon>
        <taxon>Pseudomonadati</taxon>
        <taxon>Pseudomonadota</taxon>
        <taxon>Gammaproteobacteria</taxon>
        <taxon>Enterobacterales</taxon>
        <taxon>Yersiniaceae</taxon>
        <taxon>Chimaeribacter</taxon>
    </lineage>
</organism>
<gene>
    <name evidence="2" type="ORF">CYR32_19410</name>
</gene>
<dbReference type="CDD" id="cd20707">
    <property type="entry name" value="MIX_III"/>
    <property type="match status" value="1"/>
</dbReference>
<keyword evidence="3" id="KW-1185">Reference proteome</keyword>
<sequence>MPIFPLRLAAVPKALVNSGWRPSVPAQAVALTGGEFKYALRTLRMGYLYVLLDQRVWMAYEVTAEGYLRQFNPVTMPEGESVAPLSQACLTHGHEIAASFIHIDDKKYSQAWLAFSSDPWSREVLEEYKSGKRPAGRFTQVTLATLKASPASVPGALALEPSLTGLKANVAEFRPRTSQIQRKSPVSRWAVRTDFTRGVRVKWRWG</sequence>
<dbReference type="InterPro" id="IPR046864">
    <property type="entry name" value="VasX_N"/>
</dbReference>